<organism evidence="10 11">
    <name type="scientific">Clostridium yunnanense</name>
    <dbReference type="NCBI Taxonomy" id="2800325"/>
    <lineage>
        <taxon>Bacteria</taxon>
        <taxon>Bacillati</taxon>
        <taxon>Bacillota</taxon>
        <taxon>Clostridia</taxon>
        <taxon>Eubacteriales</taxon>
        <taxon>Clostridiaceae</taxon>
        <taxon>Clostridium</taxon>
    </lineage>
</organism>
<keyword evidence="4 7" id="KW-1133">Transmembrane helix</keyword>
<comment type="similarity">
    <text evidence="6">Belongs to the ABC-4 integral membrane protein family.</text>
</comment>
<dbReference type="InterPro" id="IPR025857">
    <property type="entry name" value="MacB_PCD"/>
</dbReference>
<keyword evidence="2" id="KW-1003">Cell membrane</keyword>
<keyword evidence="5 7" id="KW-0472">Membrane</keyword>
<comment type="caution">
    <text evidence="10">The sequence shown here is derived from an EMBL/GenBank/DDBJ whole genome shotgun (WGS) entry which is preliminary data.</text>
</comment>
<feature type="transmembrane region" description="Helical" evidence="7">
    <location>
        <begin position="12"/>
        <end position="36"/>
    </location>
</feature>
<dbReference type="PANTHER" id="PTHR30572">
    <property type="entry name" value="MEMBRANE COMPONENT OF TRANSPORTER-RELATED"/>
    <property type="match status" value="1"/>
</dbReference>
<evidence type="ECO:0000259" key="9">
    <source>
        <dbReference type="Pfam" id="PF12704"/>
    </source>
</evidence>
<accession>A0ABS1ESW1</accession>
<evidence type="ECO:0000313" key="10">
    <source>
        <dbReference type="EMBL" id="MBK1812414.1"/>
    </source>
</evidence>
<feature type="transmembrane region" description="Helical" evidence="7">
    <location>
        <begin position="320"/>
        <end position="340"/>
    </location>
</feature>
<dbReference type="Pfam" id="PF02687">
    <property type="entry name" value="FtsX"/>
    <property type="match status" value="1"/>
</dbReference>
<evidence type="ECO:0000256" key="5">
    <source>
        <dbReference type="ARBA" id="ARBA00023136"/>
    </source>
</evidence>
<dbReference type="InterPro" id="IPR003838">
    <property type="entry name" value="ABC3_permease_C"/>
</dbReference>
<feature type="domain" description="ABC3 transporter permease C-terminal" evidence="8">
    <location>
        <begin position="232"/>
        <end position="347"/>
    </location>
</feature>
<sequence length="354" mass="40093">MHSIFKTFKRKKLATAFLIFGIFIGITVLSFNISYIQALKNQNSIQNVDSEKISKIIIPSSSELSLLSDYLLDIKDKSYTEVSLRKSIKDREYSLKGIYYTKDYTDKNVLGNKKFSSAQADSTDQVAIVGMKLKNYIYKRDGNEYISLDSTEFRVVGINELPFNGTSIIIPLKTFLKLQGNQNIMDMTFLMISDNINKYSLEQDFQRLSNINGGVIDLTSEQYNFSNGVLNVITFIIIVIAIINVMNFTVLWISERTKEIALRKTVGATNKDIRNLIFNEILALSIVALVISIGFQAIMYRIINNMGSLEIYLQISIKNLIASFIVSYTISLLSTIPLYFKASEISPAIVLKEE</sequence>
<evidence type="ECO:0000259" key="8">
    <source>
        <dbReference type="Pfam" id="PF02687"/>
    </source>
</evidence>
<name>A0ABS1ESW1_9CLOT</name>
<evidence type="ECO:0000313" key="11">
    <source>
        <dbReference type="Proteomes" id="UP000596739"/>
    </source>
</evidence>
<reference evidence="11" key="1">
    <citation type="submission" date="2021-01" db="EMBL/GenBank/DDBJ databases">
        <title>Genome public.</title>
        <authorList>
            <person name="Liu C."/>
            <person name="Sun Q."/>
        </authorList>
    </citation>
    <scope>NUCLEOTIDE SEQUENCE [LARGE SCALE GENOMIC DNA]</scope>
    <source>
        <strain evidence="11">YIM B02505</strain>
    </source>
</reference>
<dbReference type="InterPro" id="IPR050250">
    <property type="entry name" value="Macrolide_Exporter_MacB"/>
</dbReference>
<feature type="transmembrane region" description="Helical" evidence="7">
    <location>
        <begin position="229"/>
        <end position="253"/>
    </location>
</feature>
<dbReference type="Pfam" id="PF12704">
    <property type="entry name" value="MacB_PCD"/>
    <property type="match status" value="1"/>
</dbReference>
<evidence type="ECO:0000256" key="3">
    <source>
        <dbReference type="ARBA" id="ARBA00022692"/>
    </source>
</evidence>
<proteinExistence type="inferred from homology"/>
<dbReference type="EMBL" id="JAENHN010000048">
    <property type="protein sequence ID" value="MBK1812414.1"/>
    <property type="molecule type" value="Genomic_DNA"/>
</dbReference>
<keyword evidence="3 7" id="KW-0812">Transmembrane</keyword>
<comment type="subcellular location">
    <subcellularLocation>
        <location evidence="1">Cell membrane</location>
        <topology evidence="1">Multi-pass membrane protein</topology>
    </subcellularLocation>
</comment>
<dbReference type="RefSeq" id="WP_200271622.1">
    <property type="nucleotide sequence ID" value="NZ_JAENHN010000048.1"/>
</dbReference>
<evidence type="ECO:0000256" key="4">
    <source>
        <dbReference type="ARBA" id="ARBA00022989"/>
    </source>
</evidence>
<evidence type="ECO:0000256" key="1">
    <source>
        <dbReference type="ARBA" id="ARBA00004651"/>
    </source>
</evidence>
<feature type="transmembrane region" description="Helical" evidence="7">
    <location>
        <begin position="281"/>
        <end position="300"/>
    </location>
</feature>
<evidence type="ECO:0000256" key="7">
    <source>
        <dbReference type="SAM" id="Phobius"/>
    </source>
</evidence>
<evidence type="ECO:0000256" key="2">
    <source>
        <dbReference type="ARBA" id="ARBA00022475"/>
    </source>
</evidence>
<feature type="domain" description="MacB-like periplasmic core" evidence="9">
    <location>
        <begin position="15"/>
        <end position="198"/>
    </location>
</feature>
<gene>
    <name evidence="10" type="ORF">JHL18_17450</name>
</gene>
<keyword evidence="11" id="KW-1185">Reference proteome</keyword>
<evidence type="ECO:0000256" key="6">
    <source>
        <dbReference type="ARBA" id="ARBA00038076"/>
    </source>
</evidence>
<dbReference type="Proteomes" id="UP000596739">
    <property type="component" value="Unassembled WGS sequence"/>
</dbReference>
<protein>
    <submittedName>
        <fullName evidence="10">ABC transporter permease</fullName>
    </submittedName>
</protein>
<dbReference type="PANTHER" id="PTHR30572:SF4">
    <property type="entry name" value="ABC TRANSPORTER PERMEASE YTRF"/>
    <property type="match status" value="1"/>
</dbReference>